<organism evidence="2 3">
    <name type="scientific">Clohesyomyces aquaticus</name>
    <dbReference type="NCBI Taxonomy" id="1231657"/>
    <lineage>
        <taxon>Eukaryota</taxon>
        <taxon>Fungi</taxon>
        <taxon>Dikarya</taxon>
        <taxon>Ascomycota</taxon>
        <taxon>Pezizomycotina</taxon>
        <taxon>Dothideomycetes</taxon>
        <taxon>Pleosporomycetidae</taxon>
        <taxon>Pleosporales</taxon>
        <taxon>Lindgomycetaceae</taxon>
        <taxon>Clohesyomyces</taxon>
    </lineage>
</organism>
<dbReference type="PROSITE" id="PS51186">
    <property type="entry name" value="GNAT"/>
    <property type="match status" value="1"/>
</dbReference>
<proteinExistence type="predicted"/>
<dbReference type="GO" id="GO:0016747">
    <property type="term" value="F:acyltransferase activity, transferring groups other than amino-acyl groups"/>
    <property type="evidence" value="ECO:0007669"/>
    <property type="project" value="InterPro"/>
</dbReference>
<dbReference type="EMBL" id="MCFA01000001">
    <property type="protein sequence ID" value="ORY19907.1"/>
    <property type="molecule type" value="Genomic_DNA"/>
</dbReference>
<name>A0A1Y2AC97_9PLEO</name>
<comment type="caution">
    <text evidence="2">The sequence shown here is derived from an EMBL/GenBank/DDBJ whole genome shotgun (WGS) entry which is preliminary data.</text>
</comment>
<dbReference type="OrthoDB" id="2445945at2759"/>
<reference evidence="2 3" key="1">
    <citation type="submission" date="2016-07" db="EMBL/GenBank/DDBJ databases">
        <title>Pervasive Adenine N6-methylation of Active Genes in Fungi.</title>
        <authorList>
            <consortium name="DOE Joint Genome Institute"/>
            <person name="Mondo S.J."/>
            <person name="Dannebaum R.O."/>
            <person name="Kuo R.C."/>
            <person name="Labutti K."/>
            <person name="Haridas S."/>
            <person name="Kuo A."/>
            <person name="Salamov A."/>
            <person name="Ahrendt S.R."/>
            <person name="Lipzen A."/>
            <person name="Sullivan W."/>
            <person name="Andreopoulos W.B."/>
            <person name="Clum A."/>
            <person name="Lindquist E."/>
            <person name="Daum C."/>
            <person name="Ramamoorthy G.K."/>
            <person name="Gryganskyi A."/>
            <person name="Culley D."/>
            <person name="Magnuson J.K."/>
            <person name="James T.Y."/>
            <person name="O'Malley M.A."/>
            <person name="Stajich J.E."/>
            <person name="Spatafora J.W."/>
            <person name="Visel A."/>
            <person name="Grigoriev I.V."/>
        </authorList>
    </citation>
    <scope>NUCLEOTIDE SEQUENCE [LARGE SCALE GENOMIC DNA]</scope>
    <source>
        <strain evidence="2 3">CBS 115471</strain>
    </source>
</reference>
<accession>A0A1Y2AC97</accession>
<dbReference type="Proteomes" id="UP000193144">
    <property type="component" value="Unassembled WGS sequence"/>
</dbReference>
<dbReference type="Gene3D" id="3.40.630.30">
    <property type="match status" value="1"/>
</dbReference>
<evidence type="ECO:0000313" key="2">
    <source>
        <dbReference type="EMBL" id="ORY19907.1"/>
    </source>
</evidence>
<gene>
    <name evidence="2" type="ORF">BCR34DRAFT_471509</name>
</gene>
<keyword evidence="3" id="KW-1185">Reference proteome</keyword>
<evidence type="ECO:0000313" key="3">
    <source>
        <dbReference type="Proteomes" id="UP000193144"/>
    </source>
</evidence>
<protein>
    <recommendedName>
        <fullName evidence="1">N-acetyltransferase domain-containing protein</fullName>
    </recommendedName>
</protein>
<dbReference type="Pfam" id="PF00583">
    <property type="entry name" value="Acetyltransf_1"/>
    <property type="match status" value="1"/>
</dbReference>
<evidence type="ECO:0000259" key="1">
    <source>
        <dbReference type="PROSITE" id="PS51186"/>
    </source>
</evidence>
<feature type="domain" description="N-acetyltransferase" evidence="1">
    <location>
        <begin position="19"/>
        <end position="184"/>
    </location>
</feature>
<dbReference type="InterPro" id="IPR016181">
    <property type="entry name" value="Acyl_CoA_acyltransferase"/>
</dbReference>
<dbReference type="InterPro" id="IPR000182">
    <property type="entry name" value="GNAT_dom"/>
</dbReference>
<dbReference type="SUPFAM" id="SSF55729">
    <property type="entry name" value="Acyl-CoA N-acyltransferases (Nat)"/>
    <property type="match status" value="1"/>
</dbReference>
<sequence>MEGGQGTKLDGKLGAKTEASWRSLSLDDIPSLISVADEIHADLPEDHEVFAERVKLFPEGCFALVDAKDDGLCGYAISHPIRRRHPPILNSLLGEIVPDADQYYIHDLAILPKAQGNGLAQECVQKLFDVAKKFPTTSLVSVYGTSSFWSRFGFLPPQDFDHTLEKKLLHYGDDATYLERKNHERQQLGEDRCDTEMGVGSGAS</sequence>
<dbReference type="AlphaFoldDB" id="A0A1Y2AC97"/>
<dbReference type="CDD" id="cd04301">
    <property type="entry name" value="NAT_SF"/>
    <property type="match status" value="1"/>
</dbReference>